<proteinExistence type="predicted"/>
<evidence type="ECO:0008006" key="2">
    <source>
        <dbReference type="Google" id="ProtNLM"/>
    </source>
</evidence>
<evidence type="ECO:0000313" key="1">
    <source>
        <dbReference type="EMBL" id="XBS71735.1"/>
    </source>
</evidence>
<dbReference type="EMBL" id="CP157947">
    <property type="protein sequence ID" value="XBS71735.1"/>
    <property type="molecule type" value="Genomic_DNA"/>
</dbReference>
<accession>A0AAU7QET3</accession>
<gene>
    <name evidence="1" type="ORF">ABK905_13135</name>
</gene>
<dbReference type="InterPro" id="IPR011042">
    <property type="entry name" value="6-blade_b-propeller_TolB-like"/>
</dbReference>
<dbReference type="AlphaFoldDB" id="A0AAU7QET3"/>
<organism evidence="1">
    <name type="scientific">Acerihabitans sp. KWT182</name>
    <dbReference type="NCBI Taxonomy" id="3157919"/>
    <lineage>
        <taxon>Bacteria</taxon>
        <taxon>Pseudomonadati</taxon>
        <taxon>Pseudomonadota</taxon>
        <taxon>Gammaproteobacteria</taxon>
        <taxon>Enterobacterales</taxon>
        <taxon>Pectobacteriaceae</taxon>
        <taxon>Acerihabitans</taxon>
    </lineage>
</organism>
<name>A0AAU7QET3_9GAMM</name>
<reference evidence="1" key="1">
    <citation type="submission" date="2024-06" db="EMBL/GenBank/DDBJ databases">
        <authorList>
            <person name="Coelho C."/>
            <person name="Bento M."/>
            <person name="Garcia E."/>
            <person name="Camelo A."/>
            <person name="Brandao I."/>
            <person name="Espirito Santo C."/>
            <person name="Trovao J."/>
            <person name="Verissimo A."/>
            <person name="Costa J."/>
            <person name="Tiago I."/>
        </authorList>
    </citation>
    <scope>NUCLEOTIDE SEQUENCE</scope>
    <source>
        <strain evidence="1">KWT182</strain>
    </source>
</reference>
<dbReference type="Gene3D" id="2.120.10.30">
    <property type="entry name" value="TolB, C-terminal domain"/>
    <property type="match status" value="1"/>
</dbReference>
<sequence length="88" mass="9598">MDSKGNIYFSETTTHPIRLLAPSGKTAILAADPWLIRPDGAFISADRRLYIPVKQPLDTTDKAPFIIYALPLPENFDGIALGDAVTGR</sequence>
<protein>
    <recommendedName>
        <fullName evidence="2">SMP-30/Gluconolactonase/LRE-like region domain-containing protein</fullName>
    </recommendedName>
</protein>